<keyword evidence="2" id="KW-1185">Reference proteome</keyword>
<dbReference type="InterPro" id="IPR038801">
    <property type="entry name" value="TAF1C"/>
</dbReference>
<name>A0A0K9P360_ZOSMR</name>
<reference evidence="2" key="1">
    <citation type="journal article" date="2016" name="Nature">
        <title>The genome of the seagrass Zostera marina reveals angiosperm adaptation to the sea.</title>
        <authorList>
            <person name="Olsen J.L."/>
            <person name="Rouze P."/>
            <person name="Verhelst B."/>
            <person name="Lin Y.-C."/>
            <person name="Bayer T."/>
            <person name="Collen J."/>
            <person name="Dattolo E."/>
            <person name="De Paoli E."/>
            <person name="Dittami S."/>
            <person name="Maumus F."/>
            <person name="Michel G."/>
            <person name="Kersting A."/>
            <person name="Lauritano C."/>
            <person name="Lohaus R."/>
            <person name="Toepel M."/>
            <person name="Tonon T."/>
            <person name="Vanneste K."/>
            <person name="Amirebrahimi M."/>
            <person name="Brakel J."/>
            <person name="Bostroem C."/>
            <person name="Chovatia M."/>
            <person name="Grimwood J."/>
            <person name="Jenkins J.W."/>
            <person name="Jueterbock A."/>
            <person name="Mraz A."/>
            <person name="Stam W.T."/>
            <person name="Tice H."/>
            <person name="Bornberg-Bauer E."/>
            <person name="Green P.J."/>
            <person name="Pearson G.A."/>
            <person name="Procaccini G."/>
            <person name="Duarte C.M."/>
            <person name="Schmutz J."/>
            <person name="Reusch T.B.H."/>
            <person name="Van de Peer Y."/>
        </authorList>
    </citation>
    <scope>NUCLEOTIDE SEQUENCE [LARGE SCALE GENOMIC DNA]</scope>
    <source>
        <strain evidence="2">cv. Finnish</strain>
    </source>
</reference>
<dbReference type="PANTHER" id="PTHR15319">
    <property type="entry name" value="TATA BOX-BINDING PROTEIN ASSOCIATED FACTOR RNA POLYMERASE I SUBUNIT C"/>
    <property type="match status" value="1"/>
</dbReference>
<accession>A0A0K9P360</accession>
<dbReference type="EMBL" id="LFYR01001237">
    <property type="protein sequence ID" value="KMZ63429.1"/>
    <property type="molecule type" value="Genomic_DNA"/>
</dbReference>
<gene>
    <name evidence="1" type="ORF">ZOSMA_40G00600</name>
</gene>
<dbReference type="GO" id="GO:0001164">
    <property type="term" value="F:RNA polymerase I core promoter sequence-specific DNA binding"/>
    <property type="evidence" value="ECO:0000318"/>
    <property type="project" value="GO_Central"/>
</dbReference>
<sequence>MNFSNDWRNVWPITGVIAAPSLITGSESSSSDVSTNLGPLLFSPATPPINLLSSASLYVPITLPDFPTITRGNLSAFFTGGISDAFFPQALQYKLLSSILSESDYNDPFLSNHISVLKCRDVDSYVFFFPTGKNSDKIGFFGITMIDGQPNLIGNVDGDVFEQRDGYKHEFQKIKKISVRGLDPFDPEPEDSIVEGYLLACTMFTVIWFRVEIRFIDTKRLKKKPVLIPLSKQGFKSSVVCACWNPNFVEECVVLLESGELIWINIDNKKGKTIPLLHNATATSTGGCKWLAADFGVHPWSVLVAESESILMVDLRNANCKKPPTVVAKVKDPGAPFIVFSIAEFDRYYFSVATNCQLFLFDTREILYPLLVWDHDIRDPSSISMFRLSDLRSVSEEFWRATESGYAIMVGSIWNSKFKLFFYGPDLRVKSRSEFCRSFYAWEIPSTISLSGYGHGSSDSAMDELEETYNTLLPSEALHHLKKELVIGFYILPRNPSDTSSDFNLVRLISSGKLEFQPYRASTFHCSSKILTIPKPPSSGKEFRVYEDEFWNQDEVVNGNLRFMRFRFLIAYMNNTLLRVVRKAAIDPRRLKVSIHEVKGVECNRDLWELIKSIIPSLARTDDSTTRPVVPLSDIIDDVSFPTSLYELASSQILTSLSPTILYLAFSIYTELFGEVQPSYSFEFLEVIGLMGNRHLPPLMMGKPSSRGEKWSEKTPRGNFLVGPVIPVPILLVLDNLYRDDTIGFQLPDSPSDAYFDEDHDDRTISKVCSRIREELTLLKEEKDCVNLACDVGFSELESKKKKSGFLFYEPKVSASSSSPSLTTTARSFESEIHETFVCGKYQRGGCDDESTDPAADGCCSDMSMFDDLMPIRLEWNSTDVPFSEYEQKIYKKMKGQFLKWQGHFKPYQEFLSEFE</sequence>
<dbReference type="Proteomes" id="UP000036987">
    <property type="component" value="Unassembled WGS sequence"/>
</dbReference>
<organism evidence="1 2">
    <name type="scientific">Zostera marina</name>
    <name type="common">Eelgrass</name>
    <dbReference type="NCBI Taxonomy" id="29655"/>
    <lineage>
        <taxon>Eukaryota</taxon>
        <taxon>Viridiplantae</taxon>
        <taxon>Streptophyta</taxon>
        <taxon>Embryophyta</taxon>
        <taxon>Tracheophyta</taxon>
        <taxon>Spermatophyta</taxon>
        <taxon>Magnoliopsida</taxon>
        <taxon>Liliopsida</taxon>
        <taxon>Zosteraceae</taxon>
        <taxon>Zostera</taxon>
    </lineage>
</organism>
<dbReference type="GO" id="GO:0001650">
    <property type="term" value="C:fibrillar center"/>
    <property type="evidence" value="ECO:0000318"/>
    <property type="project" value="GO_Central"/>
</dbReference>
<evidence type="ECO:0000313" key="1">
    <source>
        <dbReference type="EMBL" id="KMZ63429.1"/>
    </source>
</evidence>
<dbReference type="OrthoDB" id="2382881at2759"/>
<dbReference type="PANTHER" id="PTHR15319:SF1">
    <property type="entry name" value="TATA BOX-BINDING PROTEIN-ASSOCIATED FACTOR RNA POLYMERASE I SUBUNIT C"/>
    <property type="match status" value="1"/>
</dbReference>
<dbReference type="AlphaFoldDB" id="A0A0K9P360"/>
<evidence type="ECO:0000313" key="2">
    <source>
        <dbReference type="Proteomes" id="UP000036987"/>
    </source>
</evidence>
<comment type="caution">
    <text evidence="1">The sequence shown here is derived from an EMBL/GenBank/DDBJ whole genome shotgun (WGS) entry which is preliminary data.</text>
</comment>
<proteinExistence type="predicted"/>
<dbReference type="OMA" id="WYASREL"/>
<protein>
    <submittedName>
        <fullName evidence="1">Uncharacterized protein</fullName>
    </submittedName>
</protein>